<accession>A0ACB8UPI6</accession>
<dbReference type="EMBL" id="JALBCA010000118">
    <property type="protein sequence ID" value="KAI2382550.1"/>
    <property type="molecule type" value="Genomic_DNA"/>
</dbReference>
<protein>
    <submittedName>
        <fullName evidence="1">Uncharacterized protein</fullName>
    </submittedName>
</protein>
<name>A0ACB8UPI6_9EURO</name>
<sequence>MAAPMEESGNRIFILLGVMIFGFLLAGLVFCYMIIKAREKSLQRQQEDLSRQQREGTVAVADAERSIGLTALQPGRQRAGTKVMKLEQINDLFPMFQYNRSKHEASTVKGEIAASTDEDVLDSQKSESSLNVSQQHESVSNKNSRCEVPESGLSENQPDKPASAEDCCAVCLDAIKKEKNLRKLACSHIFHADCIDPWLTERFARCPVCKMDMI</sequence>
<reference evidence="1" key="1">
    <citation type="journal article" date="2022" name="bioRxiv">
        <title>Population genetic analysis of Ophidiomyces ophidiicola, the causative agent of snake fungal disease, indicates recent introductions to the USA.</title>
        <authorList>
            <person name="Ladner J.T."/>
            <person name="Palmer J.M."/>
            <person name="Ettinger C.L."/>
            <person name="Stajich J.E."/>
            <person name="Farrell T.M."/>
            <person name="Glorioso B.M."/>
            <person name="Lawson B."/>
            <person name="Price S.J."/>
            <person name="Stengle A.G."/>
            <person name="Grear D.A."/>
            <person name="Lorch J.M."/>
        </authorList>
    </citation>
    <scope>NUCLEOTIDE SEQUENCE</scope>
    <source>
        <strain evidence="1">NWHC 24266-5</strain>
    </source>
</reference>
<evidence type="ECO:0000313" key="1">
    <source>
        <dbReference type="EMBL" id="KAI2382550.1"/>
    </source>
</evidence>
<organism evidence="1">
    <name type="scientific">Ophidiomyces ophidiicola</name>
    <dbReference type="NCBI Taxonomy" id="1387563"/>
    <lineage>
        <taxon>Eukaryota</taxon>
        <taxon>Fungi</taxon>
        <taxon>Dikarya</taxon>
        <taxon>Ascomycota</taxon>
        <taxon>Pezizomycotina</taxon>
        <taxon>Eurotiomycetes</taxon>
        <taxon>Eurotiomycetidae</taxon>
        <taxon>Onygenales</taxon>
        <taxon>Onygenaceae</taxon>
        <taxon>Ophidiomyces</taxon>
    </lineage>
</organism>
<proteinExistence type="predicted"/>
<comment type="caution">
    <text evidence="1">The sequence shown here is derived from an EMBL/GenBank/DDBJ whole genome shotgun (WGS) entry which is preliminary data.</text>
</comment>
<gene>
    <name evidence="1" type="ORF">LOY88_005919</name>
</gene>